<sequence length="434" mass="46068">MKRALIALFLAAAMILAACGSNQTATQPTTAPAEQPTTAPAEQPTTAPAEQPTTAPSAQQVTIRIWHQWDGAYLTAIEQAFRDYEAANPNVKIDLSKPEDVSNALNVAIPAGEGPDIIGWANDQIGQQALVGNIVALNDYGITEDFLRSTYEPAAVNGVIWQGKIWALPETQEGIALIYNKAVVGDMQLPTSLDELLQMAKDFRAANPDKTFVCNQGFGGNDAYHVAPIYFGYGVPSYVDDEGNVYVNTPEMIKGGEWLAEMSKVSFSEQSYDICKAALAEGKAAMWWTGPWAIAGIEQDGVDYGILPMGKPFVGIKTLMLTRNAVERGNAEVALDIMKYFTSAEVQAKLALTNKTVPAATAALQNPEVAALPTLAGFGAALNTGVPMANTPFASAQWGPVGEASVAIWTGAQTPAEALAAAQQAIEAAIMQMK</sequence>
<dbReference type="GO" id="GO:1901982">
    <property type="term" value="F:maltose binding"/>
    <property type="evidence" value="ECO:0000318"/>
    <property type="project" value="GO_Central"/>
</dbReference>
<evidence type="ECO:0000313" key="7">
    <source>
        <dbReference type="EMBL" id="ABY36349.1"/>
    </source>
</evidence>
<dbReference type="eggNOG" id="COG2182">
    <property type="taxonomic scope" value="Bacteria"/>
</dbReference>
<feature type="signal peptide" evidence="6">
    <location>
        <begin position="1"/>
        <end position="17"/>
    </location>
</feature>
<dbReference type="EMBL" id="CP000909">
    <property type="protein sequence ID" value="ABY36349.1"/>
    <property type="molecule type" value="Genomic_DNA"/>
</dbReference>
<dbReference type="GO" id="GO:0055052">
    <property type="term" value="C:ATP-binding cassette (ABC) transporter complex, substrate-binding subunit-containing"/>
    <property type="evidence" value="ECO:0000318"/>
    <property type="project" value="GO_Central"/>
</dbReference>
<gene>
    <name evidence="7" type="ordered locus">Caur_3152</name>
</gene>
<dbReference type="Proteomes" id="UP000002008">
    <property type="component" value="Chromosome"/>
</dbReference>
<evidence type="ECO:0000256" key="3">
    <source>
        <dbReference type="ARBA" id="ARBA00022597"/>
    </source>
</evidence>
<dbReference type="InParanoid" id="A9WHM3"/>
<dbReference type="Pfam" id="PF13416">
    <property type="entry name" value="SBP_bac_8"/>
    <property type="match status" value="1"/>
</dbReference>
<dbReference type="AlphaFoldDB" id="A9WHM3"/>
<dbReference type="GO" id="GO:0015144">
    <property type="term" value="F:carbohydrate transmembrane transporter activity"/>
    <property type="evidence" value="ECO:0007669"/>
    <property type="project" value="InterPro"/>
</dbReference>
<accession>A9WHM3</accession>
<protein>
    <submittedName>
        <fullName evidence="7">Extracellular solute-binding protein family 1</fullName>
    </submittedName>
</protein>
<dbReference type="GO" id="GO:0015768">
    <property type="term" value="P:maltose transport"/>
    <property type="evidence" value="ECO:0000318"/>
    <property type="project" value="GO_Central"/>
</dbReference>
<reference evidence="8" key="1">
    <citation type="journal article" date="2011" name="BMC Genomics">
        <title>Complete genome sequence of the filamentous anoxygenic phototrophic bacterium Chloroflexus aurantiacus.</title>
        <authorList>
            <person name="Tang K.H."/>
            <person name="Barry K."/>
            <person name="Chertkov O."/>
            <person name="Dalin E."/>
            <person name="Han C.S."/>
            <person name="Hauser L.J."/>
            <person name="Honchak B.M."/>
            <person name="Karbach L.E."/>
            <person name="Land M.L."/>
            <person name="Lapidus A."/>
            <person name="Larimer F.W."/>
            <person name="Mikhailova N."/>
            <person name="Pitluck S."/>
            <person name="Pierson B.K."/>
            <person name="Blankenship R.E."/>
        </authorList>
    </citation>
    <scope>NUCLEOTIDE SEQUENCE [LARGE SCALE GENOMIC DNA]</scope>
    <source>
        <strain evidence="8">ATCC 29366 / DSM 635 / J-10-fl</strain>
    </source>
</reference>
<dbReference type="PROSITE" id="PS51257">
    <property type="entry name" value="PROKAR_LIPOPROTEIN"/>
    <property type="match status" value="1"/>
</dbReference>
<evidence type="ECO:0000256" key="2">
    <source>
        <dbReference type="ARBA" id="ARBA00022448"/>
    </source>
</evidence>
<dbReference type="PANTHER" id="PTHR30061:SF50">
    <property type="entry name" value="MALTOSE_MALTODEXTRIN-BINDING PERIPLASMIC PROTEIN"/>
    <property type="match status" value="1"/>
</dbReference>
<evidence type="ECO:0000256" key="1">
    <source>
        <dbReference type="ARBA" id="ARBA00008520"/>
    </source>
</evidence>
<evidence type="ECO:0000313" key="8">
    <source>
        <dbReference type="Proteomes" id="UP000002008"/>
    </source>
</evidence>
<dbReference type="RefSeq" id="WP_012259002.1">
    <property type="nucleotide sequence ID" value="NC_010175.1"/>
</dbReference>
<evidence type="ECO:0000256" key="5">
    <source>
        <dbReference type="SAM" id="MobiDB-lite"/>
    </source>
</evidence>
<dbReference type="PRINTS" id="PR00181">
    <property type="entry name" value="MALTOSEBP"/>
</dbReference>
<dbReference type="PATRIC" id="fig|324602.8.peg.3558"/>
<evidence type="ECO:0000256" key="4">
    <source>
        <dbReference type="ARBA" id="ARBA00022729"/>
    </source>
</evidence>
<feature type="region of interest" description="Disordered" evidence="5">
    <location>
        <begin position="24"/>
        <end position="58"/>
    </location>
</feature>
<feature type="chain" id="PRO_5002745845" evidence="6">
    <location>
        <begin position="18"/>
        <end position="434"/>
    </location>
</feature>
<dbReference type="GO" id="GO:0042956">
    <property type="term" value="P:maltodextrin transmembrane transport"/>
    <property type="evidence" value="ECO:0000318"/>
    <property type="project" value="GO_Central"/>
</dbReference>
<dbReference type="KEGG" id="cau:Caur_3152"/>
<keyword evidence="8" id="KW-1185">Reference proteome</keyword>
<dbReference type="STRING" id="324602.Caur_3152"/>
<organism evidence="7 8">
    <name type="scientific">Chloroflexus aurantiacus (strain ATCC 29366 / DSM 635 / J-10-fl)</name>
    <dbReference type="NCBI Taxonomy" id="324602"/>
    <lineage>
        <taxon>Bacteria</taxon>
        <taxon>Bacillati</taxon>
        <taxon>Chloroflexota</taxon>
        <taxon>Chloroflexia</taxon>
        <taxon>Chloroflexales</taxon>
        <taxon>Chloroflexineae</taxon>
        <taxon>Chloroflexaceae</taxon>
        <taxon>Chloroflexus</taxon>
    </lineage>
</organism>
<keyword evidence="4 6" id="KW-0732">Signal</keyword>
<name>A9WHM3_CHLAA</name>
<evidence type="ECO:0000256" key="6">
    <source>
        <dbReference type="SAM" id="SignalP"/>
    </source>
</evidence>
<keyword evidence="3" id="KW-0762">Sugar transport</keyword>
<dbReference type="Gene3D" id="3.40.190.10">
    <property type="entry name" value="Periplasmic binding protein-like II"/>
    <property type="match status" value="2"/>
</dbReference>
<dbReference type="SUPFAM" id="SSF53850">
    <property type="entry name" value="Periplasmic binding protein-like II"/>
    <property type="match status" value="1"/>
</dbReference>
<dbReference type="InterPro" id="IPR006059">
    <property type="entry name" value="SBP"/>
</dbReference>
<dbReference type="EnsemblBacteria" id="ABY36349">
    <property type="protein sequence ID" value="ABY36349"/>
    <property type="gene ID" value="Caur_3152"/>
</dbReference>
<dbReference type="HOGENOM" id="CLU_031285_17_1_0"/>
<comment type="similarity">
    <text evidence="1">Belongs to the bacterial solute-binding protein 1 family.</text>
</comment>
<dbReference type="InterPro" id="IPR006060">
    <property type="entry name" value="Maltose/Cyclodextrin-bd"/>
</dbReference>
<proteinExistence type="inferred from homology"/>
<keyword evidence="2" id="KW-0813">Transport</keyword>
<dbReference type="PANTHER" id="PTHR30061">
    <property type="entry name" value="MALTOSE-BINDING PERIPLASMIC PROTEIN"/>
    <property type="match status" value="1"/>
</dbReference>